<dbReference type="Gene3D" id="3.40.50.1820">
    <property type="entry name" value="alpha/beta hydrolase"/>
    <property type="match status" value="1"/>
</dbReference>
<dbReference type="AlphaFoldDB" id="A0A226WZG2"/>
<evidence type="ECO:0000313" key="3">
    <source>
        <dbReference type="Proteomes" id="UP000214720"/>
    </source>
</evidence>
<gene>
    <name evidence="2" type="ORF">BSU04_21345</name>
</gene>
<protein>
    <submittedName>
        <fullName evidence="2">Transmembrane protein</fullName>
    </submittedName>
</protein>
<dbReference type="Pfam" id="PF24322">
    <property type="entry name" value="Tle3"/>
    <property type="match status" value="1"/>
</dbReference>
<comment type="caution">
    <text evidence="2">The sequence shown here is derived from an EMBL/GenBank/DDBJ whole genome shotgun (WGS) entry which is preliminary data.</text>
</comment>
<dbReference type="InterPro" id="IPR056221">
    <property type="entry name" value="Tle3_ab_dom"/>
</dbReference>
<keyword evidence="2" id="KW-0472">Membrane</keyword>
<feature type="domain" description="T6SS Tle3 phospholipase effector alpha/beta" evidence="1">
    <location>
        <begin position="24"/>
        <end position="340"/>
    </location>
</feature>
<name>A0A226WZG2_CABSO</name>
<reference evidence="3" key="1">
    <citation type="submission" date="2017-01" db="EMBL/GenBank/DDBJ databases">
        <title>Genome Analysis of Deinococcus marmoris KOPRI26562.</title>
        <authorList>
            <person name="Kim J.H."/>
            <person name="Oh H.-M."/>
        </authorList>
    </citation>
    <scope>NUCLEOTIDE SEQUENCE [LARGE SCALE GENOMIC DNA]</scope>
    <source>
        <strain evidence="3">PAMC 26633</strain>
    </source>
</reference>
<dbReference type="SUPFAM" id="SSF53474">
    <property type="entry name" value="alpha/beta-Hydrolases"/>
    <property type="match status" value="1"/>
</dbReference>
<dbReference type="Proteomes" id="UP000214720">
    <property type="component" value="Unassembled WGS sequence"/>
</dbReference>
<sequence length="607" mass="69185">MYWESFHTPKSFEVRAEAQITPHLPGVIIFVHGVNSEGEWYDAAEQALCDGLNKRLNRNDLQPNTYRTHEDGHLIKRKLERDKPGNSPVIRFYWGYRAKSRTDTKWRVPLRNTAGADFWKQQEGDRDPWFWGGGPFQNGTNNLQQLWSEKGFCRDVAGIDLQAFNTEWDRELHDAPPRNYNAHAAQRLAKLIDDIRNNSPRDTITIMSHSQGTMVAMAATALCETRAPDALIVMNSPFALEDKLTDALTCGNERPTTGARLRTFKAIAQRIKEDKHVFTADELQQLHVGATEDMHLWRPDLATDNGISERDNHGRMYVYFNPHDRVMGSAPLQSIGWQGIDDKLLAELGDTVKQRMLARGTPCGDEPGVQNFGTLPPIPDPEPGVNPNSFWNGNRTLLGTQLWAVPKWGQKVTINAEKVPNPITADEMSKPVEKFVVTVKGKNPRQAYFDESRRVQDMLSAKDSDGAYKDPCYTFLDSIYDRQLWMERQDVYANSGKRRELETEDERRERIAMYQPMPTNHSTLPMHQVFMSRVAAYDLPIGFCDAYETPDGFWYGLIRDADWTQTNDAYYREGELTMPPAPSQIDSETVAEVVTKADQERQKWGGA</sequence>
<dbReference type="InterPro" id="IPR029058">
    <property type="entry name" value="AB_hydrolase_fold"/>
</dbReference>
<keyword evidence="2" id="KW-0812">Transmembrane</keyword>
<proteinExistence type="predicted"/>
<evidence type="ECO:0000313" key="2">
    <source>
        <dbReference type="EMBL" id="OXC76564.1"/>
    </source>
</evidence>
<evidence type="ECO:0000259" key="1">
    <source>
        <dbReference type="Pfam" id="PF24322"/>
    </source>
</evidence>
<organism evidence="2 3">
    <name type="scientific">Caballeronia sordidicola</name>
    <name type="common">Burkholderia sordidicola</name>
    <dbReference type="NCBI Taxonomy" id="196367"/>
    <lineage>
        <taxon>Bacteria</taxon>
        <taxon>Pseudomonadati</taxon>
        <taxon>Pseudomonadota</taxon>
        <taxon>Betaproteobacteria</taxon>
        <taxon>Burkholderiales</taxon>
        <taxon>Burkholderiaceae</taxon>
        <taxon>Caballeronia</taxon>
    </lineage>
</organism>
<dbReference type="EMBL" id="MTHB01000123">
    <property type="protein sequence ID" value="OXC76564.1"/>
    <property type="molecule type" value="Genomic_DNA"/>
</dbReference>
<accession>A0A226WZG2</accession>